<dbReference type="NCBIfam" id="TIGR01509">
    <property type="entry name" value="HAD-SF-IA-v3"/>
    <property type="match status" value="1"/>
</dbReference>
<dbReference type="RefSeq" id="WP_108952678.1">
    <property type="nucleotide sequence ID" value="NZ_BEVZ01000002.1"/>
</dbReference>
<dbReference type="PANTHER" id="PTHR43611:SF3">
    <property type="entry name" value="FLAVIN MONONUCLEOTIDE HYDROLASE 1, CHLOROPLATIC"/>
    <property type="match status" value="1"/>
</dbReference>
<evidence type="ECO:0000313" key="1">
    <source>
        <dbReference type="EMBL" id="MEU3553343.1"/>
    </source>
</evidence>
<gene>
    <name evidence="1" type="ORF">AB0E65_03740</name>
</gene>
<dbReference type="InterPro" id="IPR006439">
    <property type="entry name" value="HAD-SF_hydro_IA"/>
</dbReference>
<keyword evidence="2" id="KW-1185">Reference proteome</keyword>
<sequence>MKHLTPSAVVLDFNGVLGLQPTDAMWANLTATAGWPADQTDYLKAAFWNARDPYDAGAITDREFWTTALGAEPTPRHLDELRAADIAMWTRTDDRVLDVLHRVREAGLPLVLLSNAPHPLADALDDTVWRRNLFNEAVYSARLGLCKPDPAAYQQALAATGTAPERVLFVDDRLDNCATARELGMTALHFTGDATELATALSV</sequence>
<dbReference type="PANTHER" id="PTHR43611">
    <property type="entry name" value="ALPHA-D-GLUCOSE 1-PHOSPHATE PHOSPHATASE"/>
    <property type="match status" value="1"/>
</dbReference>
<dbReference type="SUPFAM" id="SSF56784">
    <property type="entry name" value="HAD-like"/>
    <property type="match status" value="1"/>
</dbReference>
<name>A0ABV2YC99_9ACTN</name>
<proteinExistence type="predicted"/>
<reference evidence="1 2" key="1">
    <citation type="submission" date="2024-06" db="EMBL/GenBank/DDBJ databases">
        <title>The Natural Products Discovery Center: Release of the First 8490 Sequenced Strains for Exploring Actinobacteria Biosynthetic Diversity.</title>
        <authorList>
            <person name="Kalkreuter E."/>
            <person name="Kautsar S.A."/>
            <person name="Yang D."/>
            <person name="Bader C.D."/>
            <person name="Teijaro C.N."/>
            <person name="Fluegel L."/>
            <person name="Davis C.M."/>
            <person name="Simpson J.R."/>
            <person name="Lauterbach L."/>
            <person name="Steele A.D."/>
            <person name="Gui C."/>
            <person name="Meng S."/>
            <person name="Li G."/>
            <person name="Viehrig K."/>
            <person name="Ye F."/>
            <person name="Su P."/>
            <person name="Kiefer A.F."/>
            <person name="Nichols A."/>
            <person name="Cepeda A.J."/>
            <person name="Yan W."/>
            <person name="Fan B."/>
            <person name="Jiang Y."/>
            <person name="Adhikari A."/>
            <person name="Zheng C.-J."/>
            <person name="Schuster L."/>
            <person name="Cowan T.M."/>
            <person name="Smanski M.J."/>
            <person name="Chevrette M.G."/>
            <person name="De Carvalho L.P.S."/>
            <person name="Shen B."/>
        </authorList>
    </citation>
    <scope>NUCLEOTIDE SEQUENCE [LARGE SCALE GENOMIC DNA]</scope>
    <source>
        <strain evidence="1 2">NPDC038104</strain>
    </source>
</reference>
<accession>A0ABV2YC99</accession>
<protein>
    <submittedName>
        <fullName evidence="1">HAD family phosphatase</fullName>
    </submittedName>
</protein>
<dbReference type="InterPro" id="IPR023214">
    <property type="entry name" value="HAD_sf"/>
</dbReference>
<dbReference type="PRINTS" id="PR00413">
    <property type="entry name" value="HADHALOGNASE"/>
</dbReference>
<organism evidence="1 2">
    <name type="scientific">Streptomyces fragilis</name>
    <dbReference type="NCBI Taxonomy" id="67301"/>
    <lineage>
        <taxon>Bacteria</taxon>
        <taxon>Bacillati</taxon>
        <taxon>Actinomycetota</taxon>
        <taxon>Actinomycetes</taxon>
        <taxon>Kitasatosporales</taxon>
        <taxon>Streptomycetaceae</taxon>
        <taxon>Streptomyces</taxon>
    </lineage>
</organism>
<dbReference type="Proteomes" id="UP001550850">
    <property type="component" value="Unassembled WGS sequence"/>
</dbReference>
<dbReference type="InterPro" id="IPR036412">
    <property type="entry name" value="HAD-like_sf"/>
</dbReference>
<dbReference type="CDD" id="cd02603">
    <property type="entry name" value="HAD_sEH-N_like"/>
    <property type="match status" value="1"/>
</dbReference>
<comment type="caution">
    <text evidence="1">The sequence shown here is derived from an EMBL/GenBank/DDBJ whole genome shotgun (WGS) entry which is preliminary data.</text>
</comment>
<dbReference type="EMBL" id="JBEZUR010000003">
    <property type="protein sequence ID" value="MEU3553343.1"/>
    <property type="molecule type" value="Genomic_DNA"/>
</dbReference>
<dbReference type="Pfam" id="PF00702">
    <property type="entry name" value="Hydrolase"/>
    <property type="match status" value="1"/>
</dbReference>
<evidence type="ECO:0000313" key="2">
    <source>
        <dbReference type="Proteomes" id="UP001550850"/>
    </source>
</evidence>
<dbReference type="Gene3D" id="3.40.50.1000">
    <property type="entry name" value="HAD superfamily/HAD-like"/>
    <property type="match status" value="1"/>
</dbReference>